<evidence type="ECO:0000313" key="1">
    <source>
        <dbReference type="EMBL" id="KAI3768710.1"/>
    </source>
</evidence>
<dbReference type="EMBL" id="CM042011">
    <property type="protein sequence ID" value="KAI3768710.1"/>
    <property type="molecule type" value="Genomic_DNA"/>
</dbReference>
<proteinExistence type="predicted"/>
<reference evidence="1 2" key="2">
    <citation type="journal article" date="2022" name="Mol. Ecol. Resour.">
        <title>The genomes of chicory, endive, great burdock and yacon provide insights into Asteraceae paleo-polyploidization history and plant inulin production.</title>
        <authorList>
            <person name="Fan W."/>
            <person name="Wang S."/>
            <person name="Wang H."/>
            <person name="Wang A."/>
            <person name="Jiang F."/>
            <person name="Liu H."/>
            <person name="Zhao H."/>
            <person name="Xu D."/>
            <person name="Zhang Y."/>
        </authorList>
    </citation>
    <scope>NUCLEOTIDE SEQUENCE [LARGE SCALE GENOMIC DNA]</scope>
    <source>
        <strain evidence="2">cv. Punajuju</strain>
        <tissue evidence="1">Leaves</tissue>
    </source>
</reference>
<reference evidence="2" key="1">
    <citation type="journal article" date="2022" name="Mol. Ecol. Resour.">
        <title>The genomes of chicory, endive, great burdock and yacon provide insights into Asteraceae palaeo-polyploidization history and plant inulin production.</title>
        <authorList>
            <person name="Fan W."/>
            <person name="Wang S."/>
            <person name="Wang H."/>
            <person name="Wang A."/>
            <person name="Jiang F."/>
            <person name="Liu H."/>
            <person name="Zhao H."/>
            <person name="Xu D."/>
            <person name="Zhang Y."/>
        </authorList>
    </citation>
    <scope>NUCLEOTIDE SEQUENCE [LARGE SCALE GENOMIC DNA]</scope>
    <source>
        <strain evidence="2">cv. Punajuju</strain>
    </source>
</reference>
<dbReference type="Proteomes" id="UP001055811">
    <property type="component" value="Linkage Group LG03"/>
</dbReference>
<comment type="caution">
    <text evidence="1">The sequence shown here is derived from an EMBL/GenBank/DDBJ whole genome shotgun (WGS) entry which is preliminary data.</text>
</comment>
<protein>
    <submittedName>
        <fullName evidence="1">Uncharacterized protein</fullName>
    </submittedName>
</protein>
<sequence length="66" mass="7531">MYLFLSPFSKQGFDLELLPSDPFQQLDVARKICSLALSTRVSALELESSDLRQQLTKKDAFIADFF</sequence>
<name>A0ACB9FCW6_CICIN</name>
<keyword evidence="2" id="KW-1185">Reference proteome</keyword>
<evidence type="ECO:0000313" key="2">
    <source>
        <dbReference type="Proteomes" id="UP001055811"/>
    </source>
</evidence>
<accession>A0ACB9FCW6</accession>
<organism evidence="1 2">
    <name type="scientific">Cichorium intybus</name>
    <name type="common">Chicory</name>
    <dbReference type="NCBI Taxonomy" id="13427"/>
    <lineage>
        <taxon>Eukaryota</taxon>
        <taxon>Viridiplantae</taxon>
        <taxon>Streptophyta</taxon>
        <taxon>Embryophyta</taxon>
        <taxon>Tracheophyta</taxon>
        <taxon>Spermatophyta</taxon>
        <taxon>Magnoliopsida</taxon>
        <taxon>eudicotyledons</taxon>
        <taxon>Gunneridae</taxon>
        <taxon>Pentapetalae</taxon>
        <taxon>asterids</taxon>
        <taxon>campanulids</taxon>
        <taxon>Asterales</taxon>
        <taxon>Asteraceae</taxon>
        <taxon>Cichorioideae</taxon>
        <taxon>Cichorieae</taxon>
        <taxon>Cichoriinae</taxon>
        <taxon>Cichorium</taxon>
    </lineage>
</organism>
<gene>
    <name evidence="1" type="ORF">L2E82_19540</name>
</gene>